<evidence type="ECO:0000256" key="4">
    <source>
        <dbReference type="ARBA" id="ARBA00022840"/>
    </source>
</evidence>
<dbReference type="InterPro" id="IPR010994">
    <property type="entry name" value="RuvA_2-like"/>
</dbReference>
<dbReference type="InterPro" id="IPR001752">
    <property type="entry name" value="Kinesin_motor_dom"/>
</dbReference>
<dbReference type="InterPro" id="IPR027417">
    <property type="entry name" value="P-loop_NTPase"/>
</dbReference>
<protein>
    <recommendedName>
        <fullName evidence="8">Kinesin-like protein</fullName>
    </recommendedName>
</protein>
<dbReference type="GO" id="GO:0003774">
    <property type="term" value="F:cytoskeletal motor activity"/>
    <property type="evidence" value="ECO:0007669"/>
    <property type="project" value="UniProtKB-UniRule"/>
</dbReference>
<dbReference type="InterPro" id="IPR019821">
    <property type="entry name" value="Kinesin_motor_CS"/>
</dbReference>
<dbReference type="SUPFAM" id="SSF52540">
    <property type="entry name" value="P-loop containing nucleoside triphosphate hydrolases"/>
    <property type="match status" value="1"/>
</dbReference>
<dbReference type="Proteomes" id="UP001566132">
    <property type="component" value="Unassembled WGS sequence"/>
</dbReference>
<evidence type="ECO:0000256" key="7">
    <source>
        <dbReference type="PROSITE-ProRule" id="PRU00283"/>
    </source>
</evidence>
<comment type="subcellular location">
    <subcellularLocation>
        <location evidence="1">Cytoplasm</location>
        <location evidence="1">Cytoskeleton</location>
    </subcellularLocation>
</comment>
<keyword evidence="2" id="KW-0963">Cytoplasm</keyword>
<evidence type="ECO:0000259" key="9">
    <source>
        <dbReference type="PROSITE" id="PS50067"/>
    </source>
</evidence>
<dbReference type="PROSITE" id="PS50067">
    <property type="entry name" value="KINESIN_MOTOR_2"/>
    <property type="match status" value="1"/>
</dbReference>
<evidence type="ECO:0000256" key="1">
    <source>
        <dbReference type="ARBA" id="ARBA00004245"/>
    </source>
</evidence>
<evidence type="ECO:0000256" key="5">
    <source>
        <dbReference type="ARBA" id="ARBA00023054"/>
    </source>
</evidence>
<sequence>MDLRKDRIKVSVRIKPFLNCQDASTACLHIISKEPPVLLVAERAQTYVFDNIFPEDVNQESVYVDAVKPFVDYVKKGFNYTVFAYGQTGTGKTYTMGSASQKSKDSVHTGIIPRALKQLFEEVDNSNIEAKISISFSEVYNEKVFDLLLKNNKSPLPVIGFTVQGLSKKHVKSVFEAIELLETGNSNRHVGETKQNLNSSRSHGIFTVYYTTKNGGKEISGELNLVDLAGSERARKTGSRGNTFQEGVNINKGLLSIGQVISALSTKSTHIPYRQSTITSILQASLNVDNYITLIACVSAKMEDASETLQTLDFAHRAKKIRCNPEIIAKYKKENPGIPLSTPLKRPSSTPFRTPAVKQHKMQLLPVINNDNSHSLKNQGSITFSTSSSSDDVQQTISPVIRKYMHQMEASLKGRFESVIKNSIRPTRSSPRNKENMSILEWSTLQNEIARIVRKEMAQFTLEKSVMVTSSPIRDDEALKARRLFNNGSPDDAEQETLGNKPLETVQDCFKVPELPVGKCKSKKILVSPTDIETVPRIDTRRSLRLSLKNTNQISDQDTSLNEFTRSLGDGDSHKYNSRRRSVRISKAVEPLSTLKRNSVKGSNDSPFTSHSKKVLTILNKGTSKDLEKLHTIGCKTADQIILFRALKSRFNKIDDLLKLPGWSQKKYDRFVNLNLLHRD</sequence>
<dbReference type="CDD" id="cd00106">
    <property type="entry name" value="KISc"/>
    <property type="match status" value="1"/>
</dbReference>
<dbReference type="PANTHER" id="PTHR47969">
    <property type="entry name" value="CHROMOSOME-ASSOCIATED KINESIN KIF4A-RELATED"/>
    <property type="match status" value="1"/>
</dbReference>
<dbReference type="GO" id="GO:0005524">
    <property type="term" value="F:ATP binding"/>
    <property type="evidence" value="ECO:0007669"/>
    <property type="project" value="UniProtKB-UniRule"/>
</dbReference>
<dbReference type="Gene3D" id="3.40.850.10">
    <property type="entry name" value="Kinesin motor domain"/>
    <property type="match status" value="1"/>
</dbReference>
<evidence type="ECO:0000256" key="2">
    <source>
        <dbReference type="ARBA" id="ARBA00022490"/>
    </source>
</evidence>
<keyword evidence="11" id="KW-1185">Reference proteome</keyword>
<feature type="domain" description="Kinesin motor" evidence="9">
    <location>
        <begin position="7"/>
        <end position="321"/>
    </location>
</feature>
<evidence type="ECO:0000313" key="10">
    <source>
        <dbReference type="EMBL" id="KAL1516562.1"/>
    </source>
</evidence>
<dbReference type="Pfam" id="PF00225">
    <property type="entry name" value="Kinesin"/>
    <property type="match status" value="1"/>
</dbReference>
<organism evidence="10 11">
    <name type="scientific">Hypothenemus hampei</name>
    <name type="common">Coffee berry borer</name>
    <dbReference type="NCBI Taxonomy" id="57062"/>
    <lineage>
        <taxon>Eukaryota</taxon>
        <taxon>Metazoa</taxon>
        <taxon>Ecdysozoa</taxon>
        <taxon>Arthropoda</taxon>
        <taxon>Hexapoda</taxon>
        <taxon>Insecta</taxon>
        <taxon>Pterygota</taxon>
        <taxon>Neoptera</taxon>
        <taxon>Endopterygota</taxon>
        <taxon>Coleoptera</taxon>
        <taxon>Polyphaga</taxon>
        <taxon>Cucujiformia</taxon>
        <taxon>Curculionidae</taxon>
        <taxon>Scolytinae</taxon>
        <taxon>Hypothenemus</taxon>
    </lineage>
</organism>
<keyword evidence="7 8" id="KW-0505">Motor protein</keyword>
<evidence type="ECO:0000256" key="6">
    <source>
        <dbReference type="ARBA" id="ARBA00023212"/>
    </source>
</evidence>
<keyword evidence="8" id="KW-0493">Microtubule</keyword>
<evidence type="ECO:0000256" key="8">
    <source>
        <dbReference type="RuleBase" id="RU000394"/>
    </source>
</evidence>
<keyword evidence="5" id="KW-0175">Coiled coil</keyword>
<keyword evidence="3 7" id="KW-0547">Nucleotide-binding</keyword>
<reference evidence="10 11" key="1">
    <citation type="submission" date="2024-05" db="EMBL/GenBank/DDBJ databases">
        <title>Genetic variation in Jamaican populations of the coffee berry borer (Hypothenemus hampei).</title>
        <authorList>
            <person name="Errbii M."/>
            <person name="Myrie A."/>
        </authorList>
    </citation>
    <scope>NUCLEOTIDE SEQUENCE [LARGE SCALE GENOMIC DNA]</scope>
    <source>
        <strain evidence="10">JA-Hopewell-2020-01-JO</strain>
        <tissue evidence="10">Whole body</tissue>
    </source>
</reference>
<dbReference type="InterPro" id="IPR027640">
    <property type="entry name" value="Kinesin-like_fam"/>
</dbReference>
<feature type="binding site" evidence="7">
    <location>
        <begin position="86"/>
        <end position="93"/>
    </location>
    <ligand>
        <name>ATP</name>
        <dbReference type="ChEBI" id="CHEBI:30616"/>
    </ligand>
</feature>
<dbReference type="AlphaFoldDB" id="A0ABD1FBB8"/>
<proteinExistence type="inferred from homology"/>
<dbReference type="SUPFAM" id="SSF47781">
    <property type="entry name" value="RuvA domain 2-like"/>
    <property type="match status" value="1"/>
</dbReference>
<comment type="caution">
    <text evidence="10">The sequence shown here is derived from an EMBL/GenBank/DDBJ whole genome shotgun (WGS) entry which is preliminary data.</text>
</comment>
<dbReference type="Gene3D" id="1.10.150.280">
    <property type="entry name" value="AF1531-like domain"/>
    <property type="match status" value="1"/>
</dbReference>
<dbReference type="EMBL" id="JBDJPC010000001">
    <property type="protein sequence ID" value="KAL1516562.1"/>
    <property type="molecule type" value="Genomic_DNA"/>
</dbReference>
<evidence type="ECO:0000313" key="11">
    <source>
        <dbReference type="Proteomes" id="UP001566132"/>
    </source>
</evidence>
<dbReference type="PRINTS" id="PR00380">
    <property type="entry name" value="KINESINHEAVY"/>
</dbReference>
<keyword evidence="4 7" id="KW-0067">ATP-binding</keyword>
<comment type="similarity">
    <text evidence="7 8">Belongs to the TRAFAC class myosin-kinesin ATPase superfamily. Kinesin family.</text>
</comment>
<accession>A0ABD1FBB8</accession>
<name>A0ABD1FBB8_HYPHA</name>
<dbReference type="PANTHER" id="PTHR47969:SF15">
    <property type="entry name" value="CHROMOSOME-ASSOCIATED KINESIN KIF4A-RELATED"/>
    <property type="match status" value="1"/>
</dbReference>
<evidence type="ECO:0000256" key="3">
    <source>
        <dbReference type="ARBA" id="ARBA00022741"/>
    </source>
</evidence>
<gene>
    <name evidence="10" type="ORF">ABEB36_000464</name>
</gene>
<keyword evidence="6" id="KW-0206">Cytoskeleton</keyword>
<dbReference type="PROSITE" id="PS00411">
    <property type="entry name" value="KINESIN_MOTOR_1"/>
    <property type="match status" value="1"/>
</dbReference>
<dbReference type="GO" id="GO:0005874">
    <property type="term" value="C:microtubule"/>
    <property type="evidence" value="ECO:0007669"/>
    <property type="project" value="UniProtKB-KW"/>
</dbReference>
<dbReference type="SMART" id="SM00129">
    <property type="entry name" value="KISc"/>
    <property type="match status" value="1"/>
</dbReference>
<dbReference type="InterPro" id="IPR036961">
    <property type="entry name" value="Kinesin_motor_dom_sf"/>
</dbReference>